<gene>
    <name evidence="1" type="ORF">ACFQ0P_13945</name>
</gene>
<dbReference type="Proteomes" id="UP001597055">
    <property type="component" value="Unassembled WGS sequence"/>
</dbReference>
<accession>A0ABW3AKG9</accession>
<organism evidence="1 2">
    <name type="scientific">Microbacterium insulae</name>
    <dbReference type="NCBI Taxonomy" id="483014"/>
    <lineage>
        <taxon>Bacteria</taxon>
        <taxon>Bacillati</taxon>
        <taxon>Actinomycetota</taxon>
        <taxon>Actinomycetes</taxon>
        <taxon>Micrococcales</taxon>
        <taxon>Microbacteriaceae</taxon>
        <taxon>Microbacterium</taxon>
    </lineage>
</organism>
<protein>
    <submittedName>
        <fullName evidence="1">Uncharacterized protein</fullName>
    </submittedName>
</protein>
<evidence type="ECO:0000313" key="2">
    <source>
        <dbReference type="Proteomes" id="UP001597055"/>
    </source>
</evidence>
<reference evidence="2" key="1">
    <citation type="journal article" date="2019" name="Int. J. Syst. Evol. Microbiol.">
        <title>The Global Catalogue of Microorganisms (GCM) 10K type strain sequencing project: providing services to taxonomists for standard genome sequencing and annotation.</title>
        <authorList>
            <consortium name="The Broad Institute Genomics Platform"/>
            <consortium name="The Broad Institute Genome Sequencing Center for Infectious Disease"/>
            <person name="Wu L."/>
            <person name="Ma J."/>
        </authorList>
    </citation>
    <scope>NUCLEOTIDE SEQUENCE [LARGE SCALE GENOMIC DNA]</scope>
    <source>
        <strain evidence="2">CCUG 54523</strain>
    </source>
</reference>
<sequence length="90" mass="9764">MTRELDAVVARAHWLVTAPERESLRVAKAKRRHGLADYERALDEMQPRHYGVVTAYAAALSAEAAAQRAEAQELREVLAAILGVKIGGAA</sequence>
<dbReference type="RefSeq" id="WP_204979259.1">
    <property type="nucleotide sequence ID" value="NZ_JBHTII010000002.1"/>
</dbReference>
<proteinExistence type="predicted"/>
<dbReference type="EMBL" id="JBHTII010000002">
    <property type="protein sequence ID" value="MFD0791501.1"/>
    <property type="molecule type" value="Genomic_DNA"/>
</dbReference>
<evidence type="ECO:0000313" key="1">
    <source>
        <dbReference type="EMBL" id="MFD0791501.1"/>
    </source>
</evidence>
<comment type="caution">
    <text evidence="1">The sequence shown here is derived from an EMBL/GenBank/DDBJ whole genome shotgun (WGS) entry which is preliminary data.</text>
</comment>
<keyword evidence="2" id="KW-1185">Reference proteome</keyword>
<name>A0ABW3AKG9_9MICO</name>